<dbReference type="AlphaFoldDB" id="A0A917CVZ1"/>
<sequence>MRITDYGQLPSCFITATDTDAGKTHVSCEIVRAWQQQGYSVAAFKPIATGAISHKGQRVSEDALKLAAVTGQTAGEINPYLYDKPASPHIADINQSFALADCLKQFKQLHQQVDRVLVEGVGGWCVPLSDTLMLKDLAIAIGLPVVMVSRIGLGCINHSLLTFHQIQRDCHLWYGWIANIKDPDYADIDSNIGAIEQRMTSGTVKT</sequence>
<dbReference type="InterPro" id="IPR027417">
    <property type="entry name" value="P-loop_NTPase"/>
</dbReference>
<comment type="catalytic activity">
    <reaction evidence="2">
        <text>(7R,8S)-7,8-diammoniononanoate + CO2 + ATP = (4R,5S)-dethiobiotin + ADP + phosphate + 3 H(+)</text>
        <dbReference type="Rhea" id="RHEA:15805"/>
        <dbReference type="ChEBI" id="CHEBI:15378"/>
        <dbReference type="ChEBI" id="CHEBI:16526"/>
        <dbReference type="ChEBI" id="CHEBI:30616"/>
        <dbReference type="ChEBI" id="CHEBI:43474"/>
        <dbReference type="ChEBI" id="CHEBI:149469"/>
        <dbReference type="ChEBI" id="CHEBI:149473"/>
        <dbReference type="ChEBI" id="CHEBI:456216"/>
        <dbReference type="EC" id="6.3.3.3"/>
    </reaction>
</comment>
<evidence type="ECO:0000256" key="1">
    <source>
        <dbReference type="ARBA" id="ARBA00022756"/>
    </source>
</evidence>
<keyword evidence="2" id="KW-0479">Metal-binding</keyword>
<comment type="subunit">
    <text evidence="2">Homodimer.</text>
</comment>
<keyword evidence="2" id="KW-0963">Cytoplasm</keyword>
<dbReference type="GO" id="GO:0000287">
    <property type="term" value="F:magnesium ion binding"/>
    <property type="evidence" value="ECO:0007669"/>
    <property type="project" value="UniProtKB-UniRule"/>
</dbReference>
<feature type="binding site" evidence="2">
    <location>
        <position position="62"/>
    </location>
    <ligand>
        <name>Mg(2+)</name>
        <dbReference type="ChEBI" id="CHEBI:18420"/>
    </ligand>
</feature>
<gene>
    <name evidence="2 3" type="primary">bioD</name>
    <name evidence="3" type="ORF">GCM10011365_22750</name>
</gene>
<dbReference type="HAMAP" id="MF_00336">
    <property type="entry name" value="BioD"/>
    <property type="match status" value="1"/>
</dbReference>
<feature type="binding site" evidence="2">
    <location>
        <begin position="20"/>
        <end position="25"/>
    </location>
    <ligand>
        <name>ATP</name>
        <dbReference type="ChEBI" id="CHEBI:30616"/>
    </ligand>
</feature>
<comment type="cofactor">
    <cofactor evidence="2">
        <name>Mg(2+)</name>
        <dbReference type="ChEBI" id="CHEBI:18420"/>
    </cofactor>
</comment>
<keyword evidence="2" id="KW-0067">ATP-binding</keyword>
<dbReference type="PANTHER" id="PTHR43210">
    <property type="entry name" value="DETHIOBIOTIN SYNTHETASE"/>
    <property type="match status" value="1"/>
</dbReference>
<dbReference type="Gene3D" id="3.40.50.300">
    <property type="entry name" value="P-loop containing nucleotide triphosphate hydrolases"/>
    <property type="match status" value="1"/>
</dbReference>
<keyword evidence="2" id="KW-0460">Magnesium</keyword>
<comment type="function">
    <text evidence="2">Catalyzes a mechanistically unusual reaction, the ATP-dependent insertion of CO2 between the N7 and N8 nitrogen atoms of 7,8-diaminopelargonic acid (DAPA, also called 7,8-diammoniononanoate) to form a ureido ring.</text>
</comment>
<dbReference type="PANTHER" id="PTHR43210:SF5">
    <property type="entry name" value="DETHIOBIOTIN SYNTHETASE"/>
    <property type="match status" value="1"/>
</dbReference>
<organism evidence="3 4">
    <name type="scientific">Marinicella pacifica</name>
    <dbReference type="NCBI Taxonomy" id="1171543"/>
    <lineage>
        <taxon>Bacteria</taxon>
        <taxon>Pseudomonadati</taxon>
        <taxon>Pseudomonadota</taxon>
        <taxon>Gammaproteobacteria</taxon>
        <taxon>Lysobacterales</taxon>
        <taxon>Marinicellaceae</taxon>
        <taxon>Marinicella</taxon>
    </lineage>
</organism>
<feature type="active site" evidence="2">
    <location>
        <position position="45"/>
    </location>
</feature>
<dbReference type="GO" id="GO:0004141">
    <property type="term" value="F:dethiobiotin synthase activity"/>
    <property type="evidence" value="ECO:0007669"/>
    <property type="project" value="UniProtKB-UniRule"/>
</dbReference>
<comment type="caution">
    <text evidence="2">Lacks conserved residue(s) required for the propagation of feature annotation.</text>
</comment>
<evidence type="ECO:0000256" key="2">
    <source>
        <dbReference type="HAMAP-Rule" id="MF_00336"/>
    </source>
</evidence>
<comment type="similarity">
    <text evidence="2">Belongs to the dethiobiotin synthetase family.</text>
</comment>
<dbReference type="GO" id="GO:0009102">
    <property type="term" value="P:biotin biosynthetic process"/>
    <property type="evidence" value="ECO:0007669"/>
    <property type="project" value="UniProtKB-UniRule"/>
</dbReference>
<evidence type="ECO:0000313" key="4">
    <source>
        <dbReference type="Proteomes" id="UP000605253"/>
    </source>
</evidence>
<dbReference type="GO" id="GO:0005829">
    <property type="term" value="C:cytosol"/>
    <property type="evidence" value="ECO:0007669"/>
    <property type="project" value="TreeGrafter"/>
</dbReference>
<reference evidence="3" key="2">
    <citation type="submission" date="2020-09" db="EMBL/GenBank/DDBJ databases">
        <authorList>
            <person name="Sun Q."/>
            <person name="Zhou Y."/>
        </authorList>
    </citation>
    <scope>NUCLEOTIDE SEQUENCE</scope>
    <source>
        <strain evidence="3">CGMCC 1.12181</strain>
    </source>
</reference>
<keyword evidence="1 2" id="KW-0093">Biotin biosynthesis</keyword>
<proteinExistence type="inferred from homology"/>
<feature type="binding site" evidence="2">
    <location>
        <position position="24"/>
    </location>
    <ligand>
        <name>Mg(2+)</name>
        <dbReference type="ChEBI" id="CHEBI:18420"/>
    </ligand>
</feature>
<dbReference type="Proteomes" id="UP000605253">
    <property type="component" value="Unassembled WGS sequence"/>
</dbReference>
<accession>A0A917CVZ1</accession>
<dbReference type="InterPro" id="IPR004472">
    <property type="entry name" value="DTB_synth_BioD"/>
</dbReference>
<reference evidence="3" key="1">
    <citation type="journal article" date="2014" name="Int. J. Syst. Evol. Microbiol.">
        <title>Complete genome sequence of Corynebacterium casei LMG S-19264T (=DSM 44701T), isolated from a smear-ripened cheese.</title>
        <authorList>
            <consortium name="US DOE Joint Genome Institute (JGI-PGF)"/>
            <person name="Walter F."/>
            <person name="Albersmeier A."/>
            <person name="Kalinowski J."/>
            <person name="Ruckert C."/>
        </authorList>
    </citation>
    <scope>NUCLEOTIDE SEQUENCE</scope>
    <source>
        <strain evidence="3">CGMCC 1.12181</strain>
    </source>
</reference>
<keyword evidence="2" id="KW-0436">Ligase</keyword>
<dbReference type="PIRSF" id="PIRSF006755">
    <property type="entry name" value="DTB_synth"/>
    <property type="match status" value="1"/>
</dbReference>
<keyword evidence="2" id="KW-0547">Nucleotide-binding</keyword>
<feature type="binding site" evidence="2">
    <location>
        <position position="119"/>
    </location>
    <ligand>
        <name>Mg(2+)</name>
        <dbReference type="ChEBI" id="CHEBI:18420"/>
    </ligand>
</feature>
<dbReference type="EMBL" id="BMEO01000013">
    <property type="protein sequence ID" value="GGG00928.1"/>
    <property type="molecule type" value="Genomic_DNA"/>
</dbReference>
<dbReference type="Pfam" id="PF13500">
    <property type="entry name" value="AAA_26"/>
    <property type="match status" value="1"/>
</dbReference>
<evidence type="ECO:0000313" key="3">
    <source>
        <dbReference type="EMBL" id="GGG00928.1"/>
    </source>
</evidence>
<dbReference type="SUPFAM" id="SSF52540">
    <property type="entry name" value="P-loop containing nucleoside triphosphate hydrolases"/>
    <property type="match status" value="1"/>
</dbReference>
<name>A0A917CVZ1_9GAMM</name>
<keyword evidence="4" id="KW-1185">Reference proteome</keyword>
<protein>
    <recommendedName>
        <fullName evidence="2">ATP-dependent dethiobiotin synthetase BioD</fullName>
        <ecNumber evidence="2">6.3.3.3</ecNumber>
    </recommendedName>
    <alternativeName>
        <fullName evidence="2">DTB synthetase</fullName>
        <shortName evidence="2">DTBS</shortName>
    </alternativeName>
    <alternativeName>
        <fullName evidence="2">Dethiobiotin synthase</fullName>
    </alternativeName>
</protein>
<dbReference type="CDD" id="cd03109">
    <property type="entry name" value="DTBS"/>
    <property type="match status" value="1"/>
</dbReference>
<comment type="subcellular location">
    <subcellularLocation>
        <location evidence="2">Cytoplasm</location>
    </subcellularLocation>
</comment>
<comment type="caution">
    <text evidence="3">The sequence shown here is derived from an EMBL/GenBank/DDBJ whole genome shotgun (WGS) entry which is preliminary data.</text>
</comment>
<dbReference type="EC" id="6.3.3.3" evidence="2"/>
<feature type="binding site" evidence="2">
    <location>
        <position position="49"/>
    </location>
    <ligand>
        <name>substrate</name>
    </ligand>
</feature>
<dbReference type="GO" id="GO:0005524">
    <property type="term" value="F:ATP binding"/>
    <property type="evidence" value="ECO:0007669"/>
    <property type="project" value="UniProtKB-UniRule"/>
</dbReference>
<comment type="pathway">
    <text evidence="2">Cofactor biosynthesis; biotin biosynthesis; biotin from 7,8-diaminononanoate: step 1/2.</text>
</comment>
<feature type="binding site" evidence="2">
    <location>
        <begin position="119"/>
        <end position="122"/>
    </location>
    <ligand>
        <name>ATP</name>
        <dbReference type="ChEBI" id="CHEBI:30616"/>
    </ligand>
</feature>
<feature type="binding site" evidence="2">
    <location>
        <position position="62"/>
    </location>
    <ligand>
        <name>ATP</name>
        <dbReference type="ChEBI" id="CHEBI:30616"/>
    </ligand>
</feature>
<dbReference type="NCBIfam" id="TIGR00347">
    <property type="entry name" value="bioD"/>
    <property type="match status" value="1"/>
</dbReference>